<protein>
    <submittedName>
        <fullName evidence="4">Efflux transporter outer membrane subunit</fullName>
    </submittedName>
</protein>
<comment type="subcellular location">
    <subcellularLocation>
        <location evidence="2">Cell membrane</location>
        <topology evidence="2">Lipid-anchor</topology>
    </subcellularLocation>
</comment>
<dbReference type="EMBL" id="JAPNKA010000001">
    <property type="protein sequence ID" value="MCY1076838.1"/>
    <property type="molecule type" value="Genomic_DNA"/>
</dbReference>
<evidence type="ECO:0000256" key="1">
    <source>
        <dbReference type="ARBA" id="ARBA00007613"/>
    </source>
</evidence>
<keyword evidence="2" id="KW-0449">Lipoprotein</keyword>
<keyword evidence="2" id="KW-1134">Transmembrane beta strand</keyword>
<dbReference type="Proteomes" id="UP001207654">
    <property type="component" value="Unassembled WGS sequence"/>
</dbReference>
<evidence type="ECO:0000313" key="5">
    <source>
        <dbReference type="Proteomes" id="UP001207654"/>
    </source>
</evidence>
<organism evidence="4 5">
    <name type="scientific">Archangium lansingense</name>
    <dbReference type="NCBI Taxonomy" id="2995310"/>
    <lineage>
        <taxon>Bacteria</taxon>
        <taxon>Pseudomonadati</taxon>
        <taxon>Myxococcota</taxon>
        <taxon>Myxococcia</taxon>
        <taxon>Myxococcales</taxon>
        <taxon>Cystobacterineae</taxon>
        <taxon>Archangiaceae</taxon>
        <taxon>Archangium</taxon>
    </lineage>
</organism>
<keyword evidence="3" id="KW-0175">Coiled coil</keyword>
<keyword evidence="2" id="KW-0812">Transmembrane</keyword>
<comment type="caution">
    <text evidence="4">The sequence shown here is derived from an EMBL/GenBank/DDBJ whole genome shotgun (WGS) entry which is preliminary data.</text>
</comment>
<feature type="chain" id="PRO_5044956593" evidence="2">
    <location>
        <begin position="22"/>
        <end position="478"/>
    </location>
</feature>
<comment type="similarity">
    <text evidence="1 2">Belongs to the outer membrane factor (OMF) (TC 1.B.17) family.</text>
</comment>
<gene>
    <name evidence="4" type="ORF">OV287_20365</name>
</gene>
<proteinExistence type="inferred from homology"/>
<keyword evidence="2" id="KW-0732">Signal</keyword>
<dbReference type="SUPFAM" id="SSF56954">
    <property type="entry name" value="Outer membrane efflux proteins (OEP)"/>
    <property type="match status" value="1"/>
</dbReference>
<dbReference type="PROSITE" id="PS51257">
    <property type="entry name" value="PROKAR_LIPOPROTEIN"/>
    <property type="match status" value="1"/>
</dbReference>
<dbReference type="RefSeq" id="WP_267535699.1">
    <property type="nucleotide sequence ID" value="NZ_JAPNKA010000001.1"/>
</dbReference>
<dbReference type="Pfam" id="PF02321">
    <property type="entry name" value="OEP"/>
    <property type="match status" value="2"/>
</dbReference>
<evidence type="ECO:0000256" key="3">
    <source>
        <dbReference type="SAM" id="Coils"/>
    </source>
</evidence>
<dbReference type="InterPro" id="IPR003423">
    <property type="entry name" value="OMP_efflux"/>
</dbReference>
<accession>A0ABT4A5D4</accession>
<dbReference type="Gene3D" id="1.20.1600.10">
    <property type="entry name" value="Outer membrane efflux proteins (OEP)"/>
    <property type="match status" value="1"/>
</dbReference>
<reference evidence="4 5" key="1">
    <citation type="submission" date="2022-11" db="EMBL/GenBank/DDBJ databases">
        <title>Minimal conservation of predation-associated metabolite biosynthetic gene clusters underscores biosynthetic potential of Myxococcota including descriptions for ten novel species: Archangium lansinium sp. nov., Myxococcus landrumus sp. nov., Nannocystis bai.</title>
        <authorList>
            <person name="Ahearne A."/>
            <person name="Stevens C."/>
            <person name="Phillips K."/>
        </authorList>
    </citation>
    <scope>NUCLEOTIDE SEQUENCE [LARGE SCALE GENOMIC DNA]</scope>
    <source>
        <strain evidence="4 5">MIWBW</strain>
    </source>
</reference>
<evidence type="ECO:0000256" key="2">
    <source>
        <dbReference type="RuleBase" id="RU362097"/>
    </source>
</evidence>
<dbReference type="NCBIfam" id="TIGR01845">
    <property type="entry name" value="outer_NodT"/>
    <property type="match status" value="1"/>
</dbReference>
<feature type="coiled-coil region" evidence="3">
    <location>
        <begin position="384"/>
        <end position="418"/>
    </location>
</feature>
<dbReference type="PANTHER" id="PTHR30203">
    <property type="entry name" value="OUTER MEMBRANE CATION EFFLUX PROTEIN"/>
    <property type="match status" value="1"/>
</dbReference>
<feature type="signal peptide" evidence="2">
    <location>
        <begin position="1"/>
        <end position="21"/>
    </location>
</feature>
<evidence type="ECO:0000313" key="4">
    <source>
        <dbReference type="EMBL" id="MCY1076838.1"/>
    </source>
</evidence>
<dbReference type="InterPro" id="IPR010131">
    <property type="entry name" value="MdtP/NodT-like"/>
</dbReference>
<dbReference type="PANTHER" id="PTHR30203:SF32">
    <property type="entry name" value="CATION EFFLUX SYSTEM PROTEIN CUSC"/>
    <property type="match status" value="1"/>
</dbReference>
<dbReference type="Gene3D" id="2.20.200.10">
    <property type="entry name" value="Outer membrane efflux proteins (OEP)"/>
    <property type="match status" value="1"/>
</dbReference>
<keyword evidence="5" id="KW-1185">Reference proteome</keyword>
<keyword evidence="2" id="KW-0564">Palmitate</keyword>
<keyword evidence="2" id="KW-0472">Membrane</keyword>
<sequence>MVRLSLLVAASAALLVSCTLAPKYQRPEAPVASAFPGGEGGKGQTGVHAADIGWRDVFGDARLRELISLALENNRSLRIAALNVERARAQYQIQRADLFPTVNATASDALQRLPAFQSPTGEAMTLNAYSVGVGVTAYELDFFGRVRSLNNQALEQYLALGEAQRSAHLSLVAEVARAYLTQRALDEQLALARQTLETVQASFDITRRSYELGRASELDLRTAETQVHASRFTLEFYKRQYAQAENALVLLIGRPLPAELPAPRPLSTLQLLADLPEGLPSDLLKRRPDILQAEHQLKAANANIGAARAAFFPSITLTGSGGLSSTELVGLFSGGAGVWSFVPQIRVPIFTGGRLRANLEVAEVSKSIEIARYEATIQTAFREVADALVARASLEEQLKEQTERVAAEEQRFRLSEQRYRAGVDSYITLLSAQRDLYNAQQMLIDARLSRLSNLVNLYKALGGGWLASTQPPGTSAGG</sequence>
<name>A0ABT4A5D4_9BACT</name>